<evidence type="ECO:0000313" key="4">
    <source>
        <dbReference type="Proteomes" id="UP000461288"/>
    </source>
</evidence>
<feature type="non-terminal residue" evidence="3">
    <location>
        <position position="1"/>
    </location>
</feature>
<evidence type="ECO:0000313" key="3">
    <source>
        <dbReference type="EMBL" id="MWK60572.1"/>
    </source>
</evidence>
<organism evidence="3 4">
    <name type="scientific">Metapseudomonas otitidis</name>
    <dbReference type="NCBI Taxonomy" id="319939"/>
    <lineage>
        <taxon>Bacteria</taxon>
        <taxon>Pseudomonadati</taxon>
        <taxon>Pseudomonadota</taxon>
        <taxon>Gammaproteobacteria</taxon>
        <taxon>Pseudomonadales</taxon>
        <taxon>Pseudomonadaceae</taxon>
        <taxon>Metapseudomonas</taxon>
    </lineage>
</organism>
<dbReference type="PANTHER" id="PTHR43522:SF2">
    <property type="entry name" value="TRANSKETOLASE 1-RELATED"/>
    <property type="match status" value="1"/>
</dbReference>
<dbReference type="Proteomes" id="UP000461288">
    <property type="component" value="Unassembled WGS sequence"/>
</dbReference>
<feature type="domain" description="Transketolase N-terminal" evidence="2">
    <location>
        <begin position="1"/>
        <end position="68"/>
    </location>
</feature>
<dbReference type="GO" id="GO:0004802">
    <property type="term" value="F:transketolase activity"/>
    <property type="evidence" value="ECO:0007669"/>
    <property type="project" value="TreeGrafter"/>
</dbReference>
<dbReference type="GO" id="GO:0006098">
    <property type="term" value="P:pentose-phosphate shunt"/>
    <property type="evidence" value="ECO:0007669"/>
    <property type="project" value="TreeGrafter"/>
</dbReference>
<feature type="compositionally biased region" description="Basic and acidic residues" evidence="1">
    <location>
        <begin position="80"/>
        <end position="91"/>
    </location>
</feature>
<dbReference type="GO" id="GO:0005829">
    <property type="term" value="C:cytosol"/>
    <property type="evidence" value="ECO:0007669"/>
    <property type="project" value="TreeGrafter"/>
</dbReference>
<protein>
    <submittedName>
        <fullName evidence="3">Transketolase</fullName>
    </submittedName>
</protein>
<evidence type="ECO:0000259" key="2">
    <source>
        <dbReference type="Pfam" id="PF00456"/>
    </source>
</evidence>
<proteinExistence type="predicted"/>
<comment type="caution">
    <text evidence="3">The sequence shown here is derived from an EMBL/GenBank/DDBJ whole genome shotgun (WGS) entry which is preliminary data.</text>
</comment>
<dbReference type="PANTHER" id="PTHR43522">
    <property type="entry name" value="TRANSKETOLASE"/>
    <property type="match status" value="1"/>
</dbReference>
<sequence length="101" mass="11166">EVAATKKVLGFDPKKSFDVAESVIAHTRKLAARSVDIRVAWQEKFDAWAAANPENKALFDRLSRRELPEGFDAELPTWEPDDKGVATRKASEATLQAPGKT</sequence>
<reference evidence="3 4" key="1">
    <citation type="submission" date="2019-12" db="EMBL/GenBank/DDBJ databases">
        <title>Draft genome sequence of Pseudomonas otitidis recovered from a chicken carcass.</title>
        <authorList>
            <person name="Vieira T.R."/>
            <person name="Oliviera E.F.C."/>
            <person name="Silva N.M.V."/>
            <person name="Sambrano G.E."/>
            <person name="Cibulski S.P."/>
            <person name="Cardoso M.R.I."/>
        </authorList>
    </citation>
    <scope>NUCLEOTIDE SEQUENCE [LARGE SCALE GENOMIC DNA]</scope>
    <source>
        <strain evidence="3 4">25_K</strain>
    </source>
</reference>
<dbReference type="EMBL" id="WTFN01000638">
    <property type="protein sequence ID" value="MWK60572.1"/>
    <property type="molecule type" value="Genomic_DNA"/>
</dbReference>
<dbReference type="InterPro" id="IPR033247">
    <property type="entry name" value="Transketolase_fam"/>
</dbReference>
<dbReference type="AlphaFoldDB" id="A0A7X3HEN4"/>
<dbReference type="Gene3D" id="3.40.50.970">
    <property type="match status" value="2"/>
</dbReference>
<name>A0A7X3HEN4_9GAMM</name>
<feature type="non-terminal residue" evidence="3">
    <location>
        <position position="101"/>
    </location>
</feature>
<feature type="region of interest" description="Disordered" evidence="1">
    <location>
        <begin position="73"/>
        <end position="101"/>
    </location>
</feature>
<dbReference type="InterPro" id="IPR005474">
    <property type="entry name" value="Transketolase_N"/>
</dbReference>
<dbReference type="Pfam" id="PF00456">
    <property type="entry name" value="Transketolase_N"/>
    <property type="match status" value="1"/>
</dbReference>
<accession>A0A7X3HEN4</accession>
<evidence type="ECO:0000256" key="1">
    <source>
        <dbReference type="SAM" id="MobiDB-lite"/>
    </source>
</evidence>
<gene>
    <name evidence="3" type="ORF">GO594_31870</name>
</gene>